<dbReference type="InterPro" id="IPR006531">
    <property type="entry name" value="Gp5/Vgr_OB"/>
</dbReference>
<feature type="domain" description="Gp5/Type VI secretion system Vgr protein OB-fold" evidence="1">
    <location>
        <begin position="18"/>
        <end position="83"/>
    </location>
</feature>
<dbReference type="InterPro" id="IPR040629">
    <property type="entry name" value="Phage_spike"/>
</dbReference>
<dbReference type="RefSeq" id="WP_238745893.1">
    <property type="nucleotide sequence ID" value="NZ_JAKOOW010000009.1"/>
</dbReference>
<evidence type="ECO:0000259" key="1">
    <source>
        <dbReference type="Pfam" id="PF04717"/>
    </source>
</evidence>
<dbReference type="EMBL" id="JAKOOW010000009">
    <property type="protein sequence ID" value="MCG6503500.1"/>
    <property type="molecule type" value="Genomic_DNA"/>
</dbReference>
<evidence type="ECO:0000313" key="4">
    <source>
        <dbReference type="Proteomes" id="UP001298424"/>
    </source>
</evidence>
<accession>A0ABS9NLV6</accession>
<evidence type="ECO:0000259" key="2">
    <source>
        <dbReference type="Pfam" id="PF18715"/>
    </source>
</evidence>
<evidence type="ECO:0000313" key="3">
    <source>
        <dbReference type="EMBL" id="MCG6503500.1"/>
    </source>
</evidence>
<dbReference type="Gene3D" id="2.40.50.230">
    <property type="entry name" value="Gp5 N-terminal domain"/>
    <property type="match status" value="1"/>
</dbReference>
<feature type="domain" description="Phage spike trimer" evidence="2">
    <location>
        <begin position="121"/>
        <end position="184"/>
    </location>
</feature>
<dbReference type="Gene3D" id="6.20.150.10">
    <property type="match status" value="1"/>
</dbReference>
<reference evidence="3 4" key="1">
    <citation type="submission" date="2022-02" db="EMBL/GenBank/DDBJ databases">
        <title>Genome sequence data of Kingella unionensis sp. nov. strain CICC 24913 (CCUG 75125).</title>
        <authorList>
            <person name="Xiao M."/>
        </authorList>
    </citation>
    <scope>NUCLEOTIDE SEQUENCE [LARGE SCALE GENOMIC DNA]</scope>
    <source>
        <strain evidence="3 4">CICC 24913</strain>
    </source>
</reference>
<sequence length="207" mass="21072">MSKDPAQYHRMIANLIKQGNIVQTDPAQGLVRVQCGELTSDWLPYFVPAAGGVSVHRPPSAGENCIILSPSGEPANGLVLCGLASSQHPQPDASADKTVMKMPDGAVFEYDHAQGSLKISGIKTAEIQAAQSITVDCPQTTVTGLLTVQGMLTYQAGMTGSSGSGSAATITGDIVHSGGSLQSNGITLHSHTHGGVQPGGGSTGAPQ</sequence>
<name>A0ABS9NLV6_9NEIS</name>
<organism evidence="3 4">
    <name type="scientific">Kingella pumchi</name>
    <dbReference type="NCBI Taxonomy" id="2779506"/>
    <lineage>
        <taxon>Bacteria</taxon>
        <taxon>Pseudomonadati</taxon>
        <taxon>Pseudomonadota</taxon>
        <taxon>Betaproteobacteria</taxon>
        <taxon>Neisseriales</taxon>
        <taxon>Neisseriaceae</taxon>
        <taxon>Kingella</taxon>
    </lineage>
</organism>
<dbReference type="Pfam" id="PF18715">
    <property type="entry name" value="Phage_spike"/>
    <property type="match status" value="1"/>
</dbReference>
<dbReference type="InterPro" id="IPR013046">
    <property type="entry name" value="GpV/Gp45"/>
</dbReference>
<dbReference type="Pfam" id="PF18946">
    <property type="entry name" value="Apex"/>
    <property type="match status" value="1"/>
</dbReference>
<dbReference type="NCBIfam" id="TIGR01644">
    <property type="entry name" value="phage_P2_V"/>
    <property type="match status" value="1"/>
</dbReference>
<dbReference type="Pfam" id="PF04717">
    <property type="entry name" value="Phage_base_V"/>
    <property type="match status" value="1"/>
</dbReference>
<gene>
    <name evidence="3" type="ORF">MB824_03190</name>
</gene>
<dbReference type="InterPro" id="IPR044033">
    <property type="entry name" value="GpV-like_apex"/>
</dbReference>
<proteinExistence type="predicted"/>
<dbReference type="InterPro" id="IPR037026">
    <property type="entry name" value="Vgr_OB-fold_dom_sf"/>
</dbReference>
<dbReference type="Proteomes" id="UP001298424">
    <property type="component" value="Unassembled WGS sequence"/>
</dbReference>
<protein>
    <submittedName>
        <fullName evidence="3">Phage baseplate assembly protein V</fullName>
    </submittedName>
</protein>
<comment type="caution">
    <text evidence="3">The sequence shown here is derived from an EMBL/GenBank/DDBJ whole genome shotgun (WGS) entry which is preliminary data.</text>
</comment>
<keyword evidence="4" id="KW-1185">Reference proteome</keyword>